<reference evidence="1 3" key="1">
    <citation type="submission" date="2015-07" db="EMBL/GenBank/DDBJ databases">
        <title>Bacillus zhangzhouensis sp. nov. and Bacillus nanhaiticus sp. nov.</title>
        <authorList>
            <person name="Liu Y."/>
            <person name="Lai Q."/>
            <person name="Shao Z."/>
        </authorList>
    </citation>
    <scope>NUCLEOTIDE SEQUENCE [LARGE SCALE GENOMIC DNA]</scope>
    <source>
        <strain evidence="1 3">NH7I_1</strain>
    </source>
</reference>
<protein>
    <recommendedName>
        <fullName evidence="5">YhzD-like protein</fullName>
    </recommendedName>
</protein>
<evidence type="ECO:0000313" key="1">
    <source>
        <dbReference type="EMBL" id="KPN13132.1"/>
    </source>
</evidence>
<dbReference type="Proteomes" id="UP000050272">
    <property type="component" value="Unassembled WGS sequence"/>
</dbReference>
<gene>
    <name evidence="1" type="ORF">AKG37_12365</name>
    <name evidence="2" type="ORF">KCQ59_14865</name>
</gene>
<dbReference type="EMBL" id="LGYN01000027">
    <property type="protein sequence ID" value="KPN13132.1"/>
    <property type="molecule type" value="Genomic_DNA"/>
</dbReference>
<name>A0ABD4QNX0_9BACI</name>
<reference evidence="2 4" key="2">
    <citation type="submission" date="2021-04" db="EMBL/GenBank/DDBJ databases">
        <title>Isolation of newly marine bacteria for enzymatic activity.</title>
        <authorList>
            <person name="Hadi W.A.M."/>
            <person name="Nair A.J.J."/>
            <person name="Edwin B.T."/>
        </authorList>
    </citation>
    <scope>NUCLEOTIDE SEQUENCE [LARGE SCALE GENOMIC DNA]</scope>
    <source>
        <strain evidence="2 4">B28A</strain>
    </source>
</reference>
<dbReference type="RefSeq" id="WP_060699477.1">
    <property type="nucleotide sequence ID" value="NZ_JAGQFH010000027.1"/>
</dbReference>
<organism evidence="2 4">
    <name type="scientific">Bacillus australimaris</name>
    <dbReference type="NCBI Taxonomy" id="1326968"/>
    <lineage>
        <taxon>Bacteria</taxon>
        <taxon>Bacillati</taxon>
        <taxon>Bacillota</taxon>
        <taxon>Bacilli</taxon>
        <taxon>Bacillales</taxon>
        <taxon>Bacillaceae</taxon>
        <taxon>Bacillus</taxon>
    </lineage>
</organism>
<sequence>MEKTYYLTVFDRSGEALLNEKVTADSDEKAKELGRHRLMEQKYTKHSHRLVDDAGKLLLFER</sequence>
<keyword evidence="3" id="KW-1185">Reference proteome</keyword>
<dbReference type="EMBL" id="JAGQFH010000027">
    <property type="protein sequence ID" value="MBR8691070.1"/>
    <property type="molecule type" value="Genomic_DNA"/>
</dbReference>
<evidence type="ECO:0000313" key="2">
    <source>
        <dbReference type="EMBL" id="MBR8691070.1"/>
    </source>
</evidence>
<proteinExistence type="predicted"/>
<accession>A0ABD4QNX0</accession>
<evidence type="ECO:0008006" key="5">
    <source>
        <dbReference type="Google" id="ProtNLM"/>
    </source>
</evidence>
<evidence type="ECO:0000313" key="3">
    <source>
        <dbReference type="Proteomes" id="UP000050272"/>
    </source>
</evidence>
<evidence type="ECO:0000313" key="4">
    <source>
        <dbReference type="Proteomes" id="UP000676804"/>
    </source>
</evidence>
<comment type="caution">
    <text evidence="2">The sequence shown here is derived from an EMBL/GenBank/DDBJ whole genome shotgun (WGS) entry which is preliminary data.</text>
</comment>
<dbReference type="Pfam" id="PF14120">
    <property type="entry name" value="YhzD"/>
    <property type="match status" value="1"/>
</dbReference>
<dbReference type="InterPro" id="IPR025544">
    <property type="entry name" value="YhzD"/>
</dbReference>
<dbReference type="Proteomes" id="UP000676804">
    <property type="component" value="Unassembled WGS sequence"/>
</dbReference>
<dbReference type="AlphaFoldDB" id="A0ABD4QNX0"/>